<dbReference type="PROSITE" id="PS00107">
    <property type="entry name" value="PROTEIN_KINASE_ATP"/>
    <property type="match status" value="1"/>
</dbReference>
<feature type="transmembrane region" description="Helical" evidence="12">
    <location>
        <begin position="347"/>
        <end position="372"/>
    </location>
</feature>
<dbReference type="Pfam" id="PF07714">
    <property type="entry name" value="PK_Tyr_Ser-Thr"/>
    <property type="match status" value="2"/>
</dbReference>
<dbReference type="GO" id="GO:0016020">
    <property type="term" value="C:membrane"/>
    <property type="evidence" value="ECO:0007669"/>
    <property type="project" value="UniProtKB-SubCell"/>
</dbReference>
<dbReference type="InterPro" id="IPR017441">
    <property type="entry name" value="Protein_kinase_ATP_BS"/>
</dbReference>
<dbReference type="FunFam" id="3.30.200.20:FF:000394">
    <property type="entry name" value="Leucine-rich repeat receptor-like protein kinase"/>
    <property type="match status" value="1"/>
</dbReference>
<feature type="binding site" evidence="11">
    <location>
        <position position="431"/>
    </location>
    <ligand>
        <name>ATP</name>
        <dbReference type="ChEBI" id="CHEBI:30616"/>
    </ligand>
</feature>
<dbReference type="Gene3D" id="3.80.10.10">
    <property type="entry name" value="Ribonuclease Inhibitor"/>
    <property type="match status" value="1"/>
</dbReference>
<evidence type="ECO:0000256" key="6">
    <source>
        <dbReference type="ARBA" id="ARBA00022737"/>
    </source>
</evidence>
<feature type="domain" description="Protein kinase" evidence="13">
    <location>
        <begin position="403"/>
        <end position="648"/>
    </location>
</feature>
<evidence type="ECO:0000256" key="3">
    <source>
        <dbReference type="ARBA" id="ARBA00022614"/>
    </source>
</evidence>
<evidence type="ECO:0000256" key="11">
    <source>
        <dbReference type="PROSITE-ProRule" id="PRU10141"/>
    </source>
</evidence>
<dbReference type="FunFam" id="3.80.10.10:FF:000129">
    <property type="entry name" value="Leucine-rich repeat receptor-like kinase"/>
    <property type="match status" value="1"/>
</dbReference>
<comment type="caution">
    <text evidence="14">The sequence shown here is derived from an EMBL/GenBank/DDBJ whole genome shotgun (WGS) entry which is preliminary data.</text>
</comment>
<keyword evidence="6" id="KW-0677">Repeat</keyword>
<keyword evidence="5" id="KW-0732">Signal</keyword>
<dbReference type="SUPFAM" id="SSF52058">
    <property type="entry name" value="L domain-like"/>
    <property type="match status" value="1"/>
</dbReference>
<dbReference type="EMBL" id="PKMF04000110">
    <property type="protein sequence ID" value="KAK7849699.1"/>
    <property type="molecule type" value="Genomic_DNA"/>
</dbReference>
<gene>
    <name evidence="14" type="ORF">CFP56_002498</name>
</gene>
<keyword evidence="15" id="KW-1185">Reference proteome</keyword>
<evidence type="ECO:0000313" key="14">
    <source>
        <dbReference type="EMBL" id="KAK7849699.1"/>
    </source>
</evidence>
<evidence type="ECO:0000256" key="10">
    <source>
        <dbReference type="ARBA" id="ARBA00048679"/>
    </source>
</evidence>
<dbReference type="AlphaFoldDB" id="A0AAW0LE14"/>
<keyword evidence="11" id="KW-0067">ATP-binding</keyword>
<evidence type="ECO:0000256" key="9">
    <source>
        <dbReference type="ARBA" id="ARBA00047899"/>
    </source>
</evidence>
<keyword evidence="3" id="KW-0433">Leucine-rich repeat</keyword>
<dbReference type="GO" id="GO:0004672">
    <property type="term" value="F:protein kinase activity"/>
    <property type="evidence" value="ECO:0007669"/>
    <property type="project" value="InterPro"/>
</dbReference>
<dbReference type="InterPro" id="IPR000719">
    <property type="entry name" value="Prot_kinase_dom"/>
</dbReference>
<dbReference type="Pfam" id="PF12819">
    <property type="entry name" value="Malectin_like"/>
    <property type="match status" value="1"/>
</dbReference>
<evidence type="ECO:0000313" key="15">
    <source>
        <dbReference type="Proteomes" id="UP000237347"/>
    </source>
</evidence>
<keyword evidence="11" id="KW-0547">Nucleotide-binding</keyword>
<proteinExistence type="predicted"/>
<dbReference type="PANTHER" id="PTHR45631:SF212">
    <property type="entry name" value="PROTEIN KINASE DOMAIN-CONTAINING PROTEIN"/>
    <property type="match status" value="1"/>
</dbReference>
<evidence type="ECO:0000256" key="7">
    <source>
        <dbReference type="ARBA" id="ARBA00022989"/>
    </source>
</evidence>
<comment type="subcellular location">
    <subcellularLocation>
        <location evidence="1">Membrane</location>
        <topology evidence="1">Single-pass membrane protein</topology>
    </subcellularLocation>
</comment>
<dbReference type="EC" id="2.7.11.1" evidence="2"/>
<keyword evidence="8 12" id="KW-0472">Membrane</keyword>
<organism evidence="14 15">
    <name type="scientific">Quercus suber</name>
    <name type="common">Cork oak</name>
    <dbReference type="NCBI Taxonomy" id="58331"/>
    <lineage>
        <taxon>Eukaryota</taxon>
        <taxon>Viridiplantae</taxon>
        <taxon>Streptophyta</taxon>
        <taxon>Embryophyta</taxon>
        <taxon>Tracheophyta</taxon>
        <taxon>Spermatophyta</taxon>
        <taxon>Magnoliopsida</taxon>
        <taxon>eudicotyledons</taxon>
        <taxon>Gunneridae</taxon>
        <taxon>Pentapetalae</taxon>
        <taxon>rosids</taxon>
        <taxon>fabids</taxon>
        <taxon>Fagales</taxon>
        <taxon>Fagaceae</taxon>
        <taxon>Quercus</taxon>
    </lineage>
</organism>
<protein>
    <recommendedName>
        <fullName evidence="2">non-specific serine/threonine protein kinase</fullName>
        <ecNumber evidence="2">2.7.11.1</ecNumber>
    </recommendedName>
</protein>
<dbReference type="PANTHER" id="PTHR45631">
    <property type="entry name" value="OS07G0107800 PROTEIN-RELATED"/>
    <property type="match status" value="1"/>
</dbReference>
<accession>A0AAW0LE14</accession>
<dbReference type="Proteomes" id="UP000237347">
    <property type="component" value="Unassembled WGS sequence"/>
</dbReference>
<sequence length="648" mass="72181">MAMFMPTMRSFSSMGTIRDVGPKMQIILAFRIQPSFGSSSNIPSMYPDDGYDRIWNPLLFDEWIPISSSTVYSLSNDNAYNIPDVVLRTAAKSQNSTTPLILSFSPPDSLSQCYVYFHFAEIEKLENGQQRELTILLNGERYLTQSARLDYLNSRTILPTELAIMGERLEFSIIAAEGSKFPPILNAVEIFVSKELPNKTTAIQDVEAIVEIKKLYKLTRNWQGDPCVPREYSWDGLHCSYIYTIPSIISVNLSSSNLTGKIATSFLNLKAIESLDLSYNDLTGPLPEFLAQLPNLYTLDLRGNKFTGSIPEDLLQKSRDGTLVLSVNENPDPCQSVACKRGKKKEFVIPVVASSTAAVLLLLFIFSGLAIYKQKRHGGMVTKSNIRSKNQRYSYSEVVSITNNFETIIGGGGFGKVYLGKLKDEVQVAVKLLSPSSNQGYKEFQAEAQLLMIVHHRNLVSLVGYCDEDDQKALIYEYMENGNLHQHLSVKNTNVMTWNERLNIAVDAAHASGNFSKKSDVYSFGIVLLELITGRPAIMRGLEKNTHILDWIYPIIESGDIQSVVDPRLQGKFHTNSAWKAVEIALSCIPPIASQRPDISQVLAELKECLALEMTNASLATERNMASSSIPLETSYLELESDIAALAR</sequence>
<dbReference type="Pfam" id="PF13855">
    <property type="entry name" value="LRR_8"/>
    <property type="match status" value="1"/>
</dbReference>
<dbReference type="GO" id="GO:0005524">
    <property type="term" value="F:ATP binding"/>
    <property type="evidence" value="ECO:0007669"/>
    <property type="project" value="UniProtKB-UniRule"/>
</dbReference>
<evidence type="ECO:0000256" key="5">
    <source>
        <dbReference type="ARBA" id="ARBA00022729"/>
    </source>
</evidence>
<evidence type="ECO:0000256" key="4">
    <source>
        <dbReference type="ARBA" id="ARBA00022692"/>
    </source>
</evidence>
<dbReference type="InterPro" id="IPR011009">
    <property type="entry name" value="Kinase-like_dom_sf"/>
</dbReference>
<reference evidence="14 15" key="1">
    <citation type="journal article" date="2018" name="Sci. Data">
        <title>The draft genome sequence of cork oak.</title>
        <authorList>
            <person name="Ramos A.M."/>
            <person name="Usie A."/>
            <person name="Barbosa P."/>
            <person name="Barros P.M."/>
            <person name="Capote T."/>
            <person name="Chaves I."/>
            <person name="Simoes F."/>
            <person name="Abreu I."/>
            <person name="Carrasquinho I."/>
            <person name="Faro C."/>
            <person name="Guimaraes J.B."/>
            <person name="Mendonca D."/>
            <person name="Nobrega F."/>
            <person name="Rodrigues L."/>
            <person name="Saibo N.J.M."/>
            <person name="Varela M.C."/>
            <person name="Egas C."/>
            <person name="Matos J."/>
            <person name="Miguel C.M."/>
            <person name="Oliveira M.M."/>
            <person name="Ricardo C.P."/>
            <person name="Goncalves S."/>
        </authorList>
    </citation>
    <scope>NUCLEOTIDE SEQUENCE [LARGE SCALE GENOMIC DNA]</scope>
    <source>
        <strain evidence="15">cv. HL8</strain>
    </source>
</reference>
<evidence type="ECO:0000259" key="13">
    <source>
        <dbReference type="PROSITE" id="PS50011"/>
    </source>
</evidence>
<dbReference type="InterPro" id="IPR001245">
    <property type="entry name" value="Ser-Thr/Tyr_kinase_cat_dom"/>
</dbReference>
<dbReference type="InterPro" id="IPR024788">
    <property type="entry name" value="Malectin-like_Carb-bd_dom"/>
</dbReference>
<dbReference type="PROSITE" id="PS50011">
    <property type="entry name" value="PROTEIN_KINASE_DOM"/>
    <property type="match status" value="1"/>
</dbReference>
<evidence type="ECO:0000256" key="8">
    <source>
        <dbReference type="ARBA" id="ARBA00023136"/>
    </source>
</evidence>
<dbReference type="Gene3D" id="1.10.510.10">
    <property type="entry name" value="Transferase(Phosphotransferase) domain 1"/>
    <property type="match status" value="2"/>
</dbReference>
<evidence type="ECO:0000256" key="2">
    <source>
        <dbReference type="ARBA" id="ARBA00012513"/>
    </source>
</evidence>
<keyword evidence="7 12" id="KW-1133">Transmembrane helix</keyword>
<evidence type="ECO:0000256" key="1">
    <source>
        <dbReference type="ARBA" id="ARBA00004167"/>
    </source>
</evidence>
<dbReference type="InterPro" id="IPR032675">
    <property type="entry name" value="LRR_dom_sf"/>
</dbReference>
<keyword evidence="4 12" id="KW-0812">Transmembrane</keyword>
<comment type="catalytic activity">
    <reaction evidence="10">
        <text>L-seryl-[protein] + ATP = O-phospho-L-seryl-[protein] + ADP + H(+)</text>
        <dbReference type="Rhea" id="RHEA:17989"/>
        <dbReference type="Rhea" id="RHEA-COMP:9863"/>
        <dbReference type="Rhea" id="RHEA-COMP:11604"/>
        <dbReference type="ChEBI" id="CHEBI:15378"/>
        <dbReference type="ChEBI" id="CHEBI:29999"/>
        <dbReference type="ChEBI" id="CHEBI:30616"/>
        <dbReference type="ChEBI" id="CHEBI:83421"/>
        <dbReference type="ChEBI" id="CHEBI:456216"/>
        <dbReference type="EC" id="2.7.11.1"/>
    </reaction>
</comment>
<evidence type="ECO:0000256" key="12">
    <source>
        <dbReference type="SAM" id="Phobius"/>
    </source>
</evidence>
<dbReference type="SUPFAM" id="SSF56112">
    <property type="entry name" value="Protein kinase-like (PK-like)"/>
    <property type="match status" value="1"/>
</dbReference>
<name>A0AAW0LE14_QUESU</name>
<comment type="catalytic activity">
    <reaction evidence="9">
        <text>L-threonyl-[protein] + ATP = O-phospho-L-threonyl-[protein] + ADP + H(+)</text>
        <dbReference type="Rhea" id="RHEA:46608"/>
        <dbReference type="Rhea" id="RHEA-COMP:11060"/>
        <dbReference type="Rhea" id="RHEA-COMP:11605"/>
        <dbReference type="ChEBI" id="CHEBI:15378"/>
        <dbReference type="ChEBI" id="CHEBI:30013"/>
        <dbReference type="ChEBI" id="CHEBI:30616"/>
        <dbReference type="ChEBI" id="CHEBI:61977"/>
        <dbReference type="ChEBI" id="CHEBI:456216"/>
        <dbReference type="EC" id="2.7.11.1"/>
    </reaction>
</comment>
<dbReference type="InterPro" id="IPR001611">
    <property type="entry name" value="Leu-rich_rpt"/>
</dbReference>